<evidence type="ECO:0000313" key="4">
    <source>
        <dbReference type="Proteomes" id="UP000054053"/>
    </source>
</evidence>
<organism evidence="1 4">
    <name type="scientific">Ustilaginoidea virens</name>
    <name type="common">Rice false smut fungus</name>
    <name type="synonym">Villosiclava virens</name>
    <dbReference type="NCBI Taxonomy" id="1159556"/>
    <lineage>
        <taxon>Eukaryota</taxon>
        <taxon>Fungi</taxon>
        <taxon>Dikarya</taxon>
        <taxon>Ascomycota</taxon>
        <taxon>Pezizomycotina</taxon>
        <taxon>Sordariomycetes</taxon>
        <taxon>Hypocreomycetidae</taxon>
        <taxon>Hypocreales</taxon>
        <taxon>Clavicipitaceae</taxon>
        <taxon>Ustilaginoidea</taxon>
    </lineage>
</organism>
<name>A0A063C3H7_USTVR</name>
<dbReference type="Proteomes" id="UP000054053">
    <property type="component" value="Unassembled WGS sequence"/>
</dbReference>
<proteinExistence type="predicted"/>
<dbReference type="EMBL" id="BBTG02000025">
    <property type="protein sequence ID" value="GAO20029.1"/>
    <property type="molecule type" value="Genomic_DNA"/>
</dbReference>
<evidence type="ECO:0000313" key="2">
    <source>
        <dbReference type="EMBL" id="QUC16615.1"/>
    </source>
</evidence>
<dbReference type="HOGENOM" id="CLU_1950429_0_0_1"/>
<dbReference type="EMBL" id="CP072753">
    <property type="protein sequence ID" value="QUC16615.1"/>
    <property type="molecule type" value="Genomic_DNA"/>
</dbReference>
<keyword evidence="3" id="KW-1185">Reference proteome</keyword>
<dbReference type="KEGG" id="uvi:66061634"/>
<reference evidence="2" key="3">
    <citation type="submission" date="2020-03" db="EMBL/GenBank/DDBJ databases">
        <title>A mixture of massive structural variations and highly conserved coding sequences in Ustilaginoidea virens genome.</title>
        <authorList>
            <person name="Zhang K."/>
            <person name="Zhao Z."/>
            <person name="Zhang Z."/>
            <person name="Li Y."/>
            <person name="Hsiang T."/>
            <person name="Sun W."/>
        </authorList>
    </citation>
    <scope>NUCLEOTIDE SEQUENCE</scope>
    <source>
        <strain evidence="2">UV-8b</strain>
    </source>
</reference>
<accession>A0A063C3H7</accession>
<protein>
    <submittedName>
        <fullName evidence="1">Uncharacterized protein</fullName>
    </submittedName>
</protein>
<evidence type="ECO:0000313" key="1">
    <source>
        <dbReference type="EMBL" id="GAO20029.1"/>
    </source>
</evidence>
<dbReference type="GeneID" id="66061634"/>
<evidence type="ECO:0000313" key="3">
    <source>
        <dbReference type="Proteomes" id="UP000027002"/>
    </source>
</evidence>
<dbReference type="AlphaFoldDB" id="A0A063C3H7"/>
<dbReference type="RefSeq" id="XP_042994288.1">
    <property type="nucleotide sequence ID" value="XM_043138354.1"/>
</dbReference>
<dbReference type="Proteomes" id="UP000027002">
    <property type="component" value="Chromosome 1"/>
</dbReference>
<sequence length="129" mass="14199">MVAFPGTKALLLTPATEKTVYKVYLFEAASISLSPDSSIRDGFSRRVHEGWGVLMDDSCGFVCDPPDPDYVAGEYAVSLLAYLKKESEQKTGAVLENFFSLCKTAKPPIPADKLKQFLTVLAKKLDNYI</sequence>
<gene>
    <name evidence="2" type="ORF">UV8b_00856</name>
    <name evidence="1" type="ORF">UVI_02042620</name>
</gene>
<reference evidence="1" key="1">
    <citation type="journal article" date="2016" name="Genome Announc.">
        <title>Genome Sequence of Ustilaginoidea virens IPU010, a Rice Pathogenic Fungus Causing False Smut.</title>
        <authorList>
            <person name="Kumagai T."/>
            <person name="Ishii T."/>
            <person name="Terai G."/>
            <person name="Umemura M."/>
            <person name="Machida M."/>
            <person name="Asai K."/>
        </authorList>
    </citation>
    <scope>NUCLEOTIDE SEQUENCE [LARGE SCALE GENOMIC DNA]</scope>
    <source>
        <strain evidence="1">IPU010</strain>
    </source>
</reference>
<reference evidence="4" key="2">
    <citation type="journal article" date="2016" name="Genome Announc.">
        <title>Genome sequence of Ustilaginoidea virens IPU010, a rice pathogenic fungus causing false smut.</title>
        <authorList>
            <person name="Kumagai T."/>
            <person name="Ishii T."/>
            <person name="Terai G."/>
            <person name="Umemura M."/>
            <person name="Machida M."/>
            <person name="Asai K."/>
        </authorList>
    </citation>
    <scope>NUCLEOTIDE SEQUENCE [LARGE SCALE GENOMIC DNA]</scope>
    <source>
        <strain evidence="4">IPU010</strain>
    </source>
</reference>